<dbReference type="AlphaFoldDB" id="A0A3N4RPY1"/>
<dbReference type="EMBL" id="RKQG01000001">
    <property type="protein sequence ID" value="RPE32835.1"/>
    <property type="molecule type" value="Genomic_DNA"/>
</dbReference>
<dbReference type="PROSITE" id="PS51819">
    <property type="entry name" value="VOC"/>
    <property type="match status" value="1"/>
</dbReference>
<dbReference type="InterPro" id="IPR029068">
    <property type="entry name" value="Glyas_Bleomycin-R_OHBP_Dase"/>
</dbReference>
<comment type="caution">
    <text evidence="2">The sequence shown here is derived from an EMBL/GenBank/DDBJ whole genome shotgun (WGS) entry which is preliminary data.</text>
</comment>
<accession>A0A3N4RPY1</accession>
<dbReference type="InterPro" id="IPR037523">
    <property type="entry name" value="VOC_core"/>
</dbReference>
<dbReference type="CDD" id="cd06587">
    <property type="entry name" value="VOC"/>
    <property type="match status" value="1"/>
</dbReference>
<dbReference type="PANTHER" id="PTHR35908">
    <property type="entry name" value="HYPOTHETICAL FUSION PROTEIN"/>
    <property type="match status" value="1"/>
</dbReference>
<evidence type="ECO:0000313" key="2">
    <source>
        <dbReference type="EMBL" id="RPE32835.1"/>
    </source>
</evidence>
<reference evidence="2 3" key="1">
    <citation type="submission" date="2018-11" db="EMBL/GenBank/DDBJ databases">
        <title>Sequencing the genomes of 1000 actinobacteria strains.</title>
        <authorList>
            <person name="Klenk H.-P."/>
        </authorList>
    </citation>
    <scope>NUCLEOTIDE SEQUENCE [LARGE SCALE GENOMIC DNA]</scope>
    <source>
        <strain evidence="2 3">DSM 44781</strain>
    </source>
</reference>
<dbReference type="Proteomes" id="UP000266906">
    <property type="component" value="Unassembled WGS sequence"/>
</dbReference>
<gene>
    <name evidence="2" type="ORF">EDD38_1104</name>
</gene>
<name>A0A3N4RPY1_9ACTN</name>
<protein>
    <recommendedName>
        <fullName evidence="1">VOC domain-containing protein</fullName>
    </recommendedName>
</protein>
<dbReference type="Gene3D" id="3.10.180.10">
    <property type="entry name" value="2,3-Dihydroxybiphenyl 1,2-Dioxygenase, domain 1"/>
    <property type="match status" value="1"/>
</dbReference>
<evidence type="ECO:0000313" key="3">
    <source>
        <dbReference type="Proteomes" id="UP000266906"/>
    </source>
</evidence>
<evidence type="ECO:0000259" key="1">
    <source>
        <dbReference type="PROSITE" id="PS51819"/>
    </source>
</evidence>
<keyword evidence="3" id="KW-1185">Reference proteome</keyword>
<feature type="domain" description="VOC" evidence="1">
    <location>
        <begin position="3"/>
        <end position="115"/>
    </location>
</feature>
<dbReference type="Pfam" id="PF18029">
    <property type="entry name" value="Glyoxalase_6"/>
    <property type="match status" value="1"/>
</dbReference>
<dbReference type="PANTHER" id="PTHR35908:SF1">
    <property type="entry name" value="CONSERVED PROTEIN"/>
    <property type="match status" value="1"/>
</dbReference>
<proteinExistence type="predicted"/>
<sequence>MGTLGSVVLDCADPEQLAAFYQQVTGWPVTYRSESYVFIGEGPVRIGFQRVGGYRSPHWPEAGSRARLDFTVLELGPAVAALLATGASRPEQQADAEHGVTLLDPAGHPFRLAVPD</sequence>
<dbReference type="SUPFAM" id="SSF54593">
    <property type="entry name" value="Glyoxalase/Bleomycin resistance protein/Dihydroxybiphenyl dioxygenase"/>
    <property type="match status" value="1"/>
</dbReference>
<dbReference type="InterPro" id="IPR041581">
    <property type="entry name" value="Glyoxalase_6"/>
</dbReference>
<organism evidence="2 3">
    <name type="scientific">Kitasatospora cineracea</name>
    <dbReference type="NCBI Taxonomy" id="88074"/>
    <lineage>
        <taxon>Bacteria</taxon>
        <taxon>Bacillati</taxon>
        <taxon>Actinomycetota</taxon>
        <taxon>Actinomycetes</taxon>
        <taxon>Kitasatosporales</taxon>
        <taxon>Streptomycetaceae</taxon>
        <taxon>Kitasatospora</taxon>
    </lineage>
</organism>